<dbReference type="GO" id="GO:0046872">
    <property type="term" value="F:metal ion binding"/>
    <property type="evidence" value="ECO:0007669"/>
    <property type="project" value="UniProtKB-KW"/>
</dbReference>
<dbReference type="GO" id="GO:0016829">
    <property type="term" value="F:lyase activity"/>
    <property type="evidence" value="ECO:0007669"/>
    <property type="project" value="UniProtKB-KW"/>
</dbReference>
<evidence type="ECO:0000313" key="4">
    <source>
        <dbReference type="Proteomes" id="UP000235363"/>
    </source>
</evidence>
<gene>
    <name evidence="3" type="ORF">CJ204_10180</name>
</gene>
<dbReference type="Pfam" id="PF01903">
    <property type="entry name" value="CbiX"/>
    <property type="match status" value="2"/>
</dbReference>
<proteinExistence type="predicted"/>
<evidence type="ECO:0000256" key="2">
    <source>
        <dbReference type="ARBA" id="ARBA00023239"/>
    </source>
</evidence>
<dbReference type="Gene3D" id="3.40.50.1400">
    <property type="match status" value="2"/>
</dbReference>
<evidence type="ECO:0008006" key="5">
    <source>
        <dbReference type="Google" id="ProtNLM"/>
    </source>
</evidence>
<dbReference type="PANTHER" id="PTHR33542">
    <property type="entry name" value="SIROHYDROCHLORIN FERROCHELATASE, CHLOROPLASTIC"/>
    <property type="match status" value="1"/>
</dbReference>
<keyword evidence="2" id="KW-0456">Lyase</keyword>
<evidence type="ECO:0000256" key="1">
    <source>
        <dbReference type="ARBA" id="ARBA00022723"/>
    </source>
</evidence>
<keyword evidence="1" id="KW-0479">Metal-binding</keyword>
<accession>A0A2N6SWY0</accession>
<dbReference type="InterPro" id="IPR050963">
    <property type="entry name" value="Sirohydro_Cobaltochel/CbiX"/>
</dbReference>
<organism evidence="3 4">
    <name type="scientific">Corynebacterium xerosis</name>
    <dbReference type="NCBI Taxonomy" id="1725"/>
    <lineage>
        <taxon>Bacteria</taxon>
        <taxon>Bacillati</taxon>
        <taxon>Actinomycetota</taxon>
        <taxon>Actinomycetes</taxon>
        <taxon>Mycobacteriales</taxon>
        <taxon>Corynebacteriaceae</taxon>
        <taxon>Corynebacterium</taxon>
    </lineage>
</organism>
<comment type="caution">
    <text evidence="3">The sequence shown here is derived from an EMBL/GenBank/DDBJ whole genome shotgun (WGS) entry which is preliminary data.</text>
</comment>
<protein>
    <recommendedName>
        <fullName evidence="5">Cobalamin biosynthesis protein CbiX</fullName>
    </recommendedName>
</protein>
<dbReference type="PANTHER" id="PTHR33542:SF5">
    <property type="entry name" value="FERROCHELATASE CHE1"/>
    <property type="match status" value="1"/>
</dbReference>
<dbReference type="SUPFAM" id="SSF53800">
    <property type="entry name" value="Chelatase"/>
    <property type="match status" value="1"/>
</dbReference>
<dbReference type="InterPro" id="IPR002762">
    <property type="entry name" value="CbiX-like"/>
</dbReference>
<dbReference type="EMBL" id="PNHF01000025">
    <property type="protein sequence ID" value="PMC61559.1"/>
    <property type="molecule type" value="Genomic_DNA"/>
</dbReference>
<reference evidence="3 4" key="1">
    <citation type="submission" date="2017-09" db="EMBL/GenBank/DDBJ databases">
        <title>Bacterial strain isolated from the female urinary microbiota.</title>
        <authorList>
            <person name="Thomas-White K."/>
            <person name="Kumar N."/>
            <person name="Forster S."/>
            <person name="Putonti C."/>
            <person name="Lawley T."/>
            <person name="Wolfe A.J."/>
        </authorList>
    </citation>
    <scope>NUCLEOTIDE SEQUENCE [LARGE SCALE GENOMIC DNA]</scope>
    <source>
        <strain evidence="3 4">UMB0908</strain>
    </source>
</reference>
<dbReference type="RefSeq" id="WP_102213994.1">
    <property type="nucleotide sequence ID" value="NZ_PNHF01000025.1"/>
</dbReference>
<name>A0A2N6SWY0_9CORY</name>
<dbReference type="CDD" id="cd03416">
    <property type="entry name" value="CbiX_SirB_N"/>
    <property type="match status" value="1"/>
</dbReference>
<dbReference type="Proteomes" id="UP000235363">
    <property type="component" value="Unassembled WGS sequence"/>
</dbReference>
<evidence type="ECO:0000313" key="3">
    <source>
        <dbReference type="EMBL" id="PMC61559.1"/>
    </source>
</evidence>
<dbReference type="AlphaFoldDB" id="A0A2N6SWY0"/>
<sequence length="242" mass="24489">MTALILVAHGSRHDGARPALEALAESVRATLPAPSAGGPEDVRVAWLEFIDPSLEGLCAEFAARGIRDAVIVPLLFTEAFHRTVDLPEQAAAATAATGVELEIRDGLGLGDGVRRAVVRSVLAAAASPGDDVLIVAVGSSAAAADDAVRDFAAGLDGMLPGRVRATFAIKLGSDIDDAVAAAAERGRGLVVAPLFTAPGLLWDLAVRGVAGRAAVAEPLGTLLCDVVASRWGSCVGATRCAA</sequence>